<keyword evidence="5 7" id="KW-0720">Serine protease</keyword>
<dbReference type="Pfam" id="PF17766">
    <property type="entry name" value="fn3_6"/>
    <property type="match status" value="1"/>
</dbReference>
<evidence type="ECO:0000259" key="10">
    <source>
        <dbReference type="Pfam" id="PF05922"/>
    </source>
</evidence>
<dbReference type="PROSITE" id="PS51892">
    <property type="entry name" value="SUBTILASE"/>
    <property type="match status" value="1"/>
</dbReference>
<protein>
    <recommendedName>
        <fullName evidence="14">Subtilisin-like protease</fullName>
    </recommendedName>
</protein>
<dbReference type="InterPro" id="IPR022398">
    <property type="entry name" value="Peptidase_S8_His-AS"/>
</dbReference>
<dbReference type="InterPro" id="IPR034197">
    <property type="entry name" value="Peptidases_S8_3"/>
</dbReference>
<evidence type="ECO:0000259" key="11">
    <source>
        <dbReference type="Pfam" id="PF17766"/>
    </source>
</evidence>
<dbReference type="Pfam" id="PF05922">
    <property type="entry name" value="Inhibitor_I9"/>
    <property type="match status" value="1"/>
</dbReference>
<evidence type="ECO:0008006" key="14">
    <source>
        <dbReference type="Google" id="ProtNLM"/>
    </source>
</evidence>
<dbReference type="PANTHER" id="PTHR10795">
    <property type="entry name" value="PROPROTEIN CONVERTASE SUBTILISIN/KEXIN"/>
    <property type="match status" value="1"/>
</dbReference>
<feature type="signal peptide" evidence="8">
    <location>
        <begin position="1"/>
        <end position="26"/>
    </location>
</feature>
<dbReference type="AlphaFoldDB" id="A0A8T0IZX3"/>
<evidence type="ECO:0000313" key="12">
    <source>
        <dbReference type="EMBL" id="KAG0588201.1"/>
    </source>
</evidence>
<dbReference type="Pfam" id="PF00082">
    <property type="entry name" value="Peptidase_S8"/>
    <property type="match status" value="1"/>
</dbReference>
<organism evidence="12 13">
    <name type="scientific">Ceratodon purpureus</name>
    <name type="common">Fire moss</name>
    <name type="synonym">Dicranum purpureum</name>
    <dbReference type="NCBI Taxonomy" id="3225"/>
    <lineage>
        <taxon>Eukaryota</taxon>
        <taxon>Viridiplantae</taxon>
        <taxon>Streptophyta</taxon>
        <taxon>Embryophyta</taxon>
        <taxon>Bryophyta</taxon>
        <taxon>Bryophytina</taxon>
        <taxon>Bryopsida</taxon>
        <taxon>Dicranidae</taxon>
        <taxon>Pseudoditrichales</taxon>
        <taxon>Ditrichaceae</taxon>
        <taxon>Ceratodon</taxon>
    </lineage>
</organism>
<dbReference type="FunFam" id="3.40.50.200:FF:000006">
    <property type="entry name" value="Subtilisin-like protease SBT1.5"/>
    <property type="match status" value="1"/>
</dbReference>
<name>A0A8T0IZX3_CERPU</name>
<dbReference type="CDD" id="cd02120">
    <property type="entry name" value="PA_subtilisin_like"/>
    <property type="match status" value="1"/>
</dbReference>
<feature type="active site" description="Charge relay system" evidence="6 7">
    <location>
        <position position="557"/>
    </location>
</feature>
<feature type="domain" description="Inhibitor I9" evidence="10">
    <location>
        <begin position="33"/>
        <end position="115"/>
    </location>
</feature>
<dbReference type="GO" id="GO:0006508">
    <property type="term" value="P:proteolysis"/>
    <property type="evidence" value="ECO:0007669"/>
    <property type="project" value="UniProtKB-KW"/>
</dbReference>
<comment type="caution">
    <text evidence="12">The sequence shown here is derived from an EMBL/GenBank/DDBJ whole genome shotgun (WGS) entry which is preliminary data.</text>
</comment>
<dbReference type="InterPro" id="IPR000209">
    <property type="entry name" value="Peptidase_S8/S53_dom"/>
</dbReference>
<feature type="chain" id="PRO_5035858976" description="Subtilisin-like protease" evidence="8">
    <location>
        <begin position="27"/>
        <end position="796"/>
    </location>
</feature>
<dbReference type="InterPro" id="IPR023828">
    <property type="entry name" value="Peptidase_S8_Ser-AS"/>
</dbReference>
<comment type="similarity">
    <text evidence="1 7">Belongs to the peptidase S8 family.</text>
</comment>
<dbReference type="PRINTS" id="PR00723">
    <property type="entry name" value="SUBTILISIN"/>
</dbReference>
<dbReference type="EMBL" id="CM026422">
    <property type="protein sequence ID" value="KAG0588201.1"/>
    <property type="molecule type" value="Genomic_DNA"/>
</dbReference>
<evidence type="ECO:0000256" key="2">
    <source>
        <dbReference type="ARBA" id="ARBA00022670"/>
    </source>
</evidence>
<dbReference type="PROSITE" id="PS00138">
    <property type="entry name" value="SUBTILASE_SER"/>
    <property type="match status" value="1"/>
</dbReference>
<sequence length="796" mass="85012">MRICLISKLWVLVAVILLSSLQCLDGAPVGSKTYIIHMEKNATHLDVDAKHAWYTELMDGAKAFLAADHPDDGMDSLHHVYHHVFDGFSARLTAEQVAYMESLPCVMAVYPDRVHKSQTTHSSEFVGLSRENAHLWPESNYGADSIIGVIDTGIWPERLSFNDHGLGHIPKRWKGSCQAGTNFTAANCNKKIIGAKYFYKGYETQYGKIVDGVDENILSPRDSLGHGTHCASTAAGRWARRASYKGLARGTAVGMAPKARIAVYKALWGSKGRGMTSDLVAAFDHAVADGVDVISYSVGSEVGPDGILDFFDGREAEVIAAFNAVKKGVFVSVAGGNEGPTPGSIANNAPWYTTVAATTQDREEQQNVLLGNGEILIGRFGYAASKTGLRQVTNAPLIYAGHAAINGLSAENASFCQAEALDASLLAGKIVVCNYDRTPRFSGHLGAAGVIYVLNPYWGETLQIIEATAIPFTQLGSNARLPILAYIASTSKPTATILPAKTVYGTTPAPKVAGFSSRGPIRYARGQWLKPDIAAPGVDILAAGVKNNQYAFMSGTSMACPHVSGFGALLHSMHPKWSPAAIRSALMTTATTLDNTNHTITAQETSSTASPWDFGAGFAQPEKAMNPGLVYDMGRDDYLHFLCGLGYNSTEIKLIDRDGYTCPSNPPARVEDANFPSFVAHFGDAAALSLVDTSVSFFRTLTNVGSAGRTYKATVDVQPKGFYISVEPSTLEFSRAGSKQSFTLTVTPRGAATLPEVALGSFSHGSGSVTWSDSEHVVRSPVVVMVGEVISRTSVN</sequence>
<gene>
    <name evidence="12" type="ORF">KC19_2G224500</name>
</gene>
<accession>A0A8T0IZX3</accession>
<feature type="active site" description="Charge relay system" evidence="6 7">
    <location>
        <position position="151"/>
    </location>
</feature>
<dbReference type="Gene3D" id="3.30.70.80">
    <property type="entry name" value="Peptidase S8 propeptide/proteinase inhibitor I9"/>
    <property type="match status" value="1"/>
</dbReference>
<evidence type="ECO:0000256" key="1">
    <source>
        <dbReference type="ARBA" id="ARBA00011073"/>
    </source>
</evidence>
<dbReference type="InterPro" id="IPR037045">
    <property type="entry name" value="S8pro/Inhibitor_I9_sf"/>
</dbReference>
<reference evidence="12" key="1">
    <citation type="submission" date="2020-06" db="EMBL/GenBank/DDBJ databases">
        <title>WGS assembly of Ceratodon purpureus strain R40.</title>
        <authorList>
            <person name="Carey S.B."/>
            <person name="Jenkins J."/>
            <person name="Shu S."/>
            <person name="Lovell J.T."/>
            <person name="Sreedasyam A."/>
            <person name="Maumus F."/>
            <person name="Tiley G.P."/>
            <person name="Fernandez-Pozo N."/>
            <person name="Barry K."/>
            <person name="Chen C."/>
            <person name="Wang M."/>
            <person name="Lipzen A."/>
            <person name="Daum C."/>
            <person name="Saski C.A."/>
            <person name="Payton A.C."/>
            <person name="Mcbreen J.C."/>
            <person name="Conrad R.E."/>
            <person name="Kollar L.M."/>
            <person name="Olsson S."/>
            <person name="Huttunen S."/>
            <person name="Landis J.B."/>
            <person name="Wickett N.J."/>
            <person name="Johnson M.G."/>
            <person name="Rensing S.A."/>
            <person name="Grimwood J."/>
            <person name="Schmutz J."/>
            <person name="Mcdaniel S.F."/>
        </authorList>
    </citation>
    <scope>NUCLEOTIDE SEQUENCE</scope>
    <source>
        <strain evidence="12">R40</strain>
    </source>
</reference>
<evidence type="ECO:0000256" key="3">
    <source>
        <dbReference type="ARBA" id="ARBA00022729"/>
    </source>
</evidence>
<dbReference type="InterPro" id="IPR041469">
    <property type="entry name" value="Subtilisin-like_FN3"/>
</dbReference>
<dbReference type="Proteomes" id="UP000822688">
    <property type="component" value="Chromosome 2"/>
</dbReference>
<dbReference type="InterPro" id="IPR010259">
    <property type="entry name" value="S8pro/Inhibitor_I9"/>
</dbReference>
<evidence type="ECO:0000256" key="7">
    <source>
        <dbReference type="PROSITE-ProRule" id="PRU01240"/>
    </source>
</evidence>
<dbReference type="GO" id="GO:0004252">
    <property type="term" value="F:serine-type endopeptidase activity"/>
    <property type="evidence" value="ECO:0007669"/>
    <property type="project" value="UniProtKB-UniRule"/>
</dbReference>
<feature type="domain" description="Subtilisin-like protease fibronectin type-III" evidence="11">
    <location>
        <begin position="672"/>
        <end position="784"/>
    </location>
</feature>
<evidence type="ECO:0000259" key="9">
    <source>
        <dbReference type="Pfam" id="PF00082"/>
    </source>
</evidence>
<dbReference type="Gene3D" id="3.50.30.30">
    <property type="match status" value="1"/>
</dbReference>
<evidence type="ECO:0000256" key="5">
    <source>
        <dbReference type="ARBA" id="ARBA00022825"/>
    </source>
</evidence>
<feature type="active site" description="Charge relay system" evidence="6 7">
    <location>
        <position position="226"/>
    </location>
</feature>
<dbReference type="Gene3D" id="2.60.40.2310">
    <property type="match status" value="1"/>
</dbReference>
<evidence type="ECO:0000256" key="8">
    <source>
        <dbReference type="SAM" id="SignalP"/>
    </source>
</evidence>
<evidence type="ECO:0000256" key="6">
    <source>
        <dbReference type="PIRSR" id="PIRSR615500-1"/>
    </source>
</evidence>
<evidence type="ECO:0000256" key="4">
    <source>
        <dbReference type="ARBA" id="ARBA00022801"/>
    </source>
</evidence>
<dbReference type="Gene3D" id="3.40.50.200">
    <property type="entry name" value="Peptidase S8/S53 domain"/>
    <property type="match status" value="1"/>
</dbReference>
<dbReference type="PROSITE" id="PS00137">
    <property type="entry name" value="SUBTILASE_HIS"/>
    <property type="match status" value="1"/>
</dbReference>
<keyword evidence="2 7" id="KW-0645">Protease</keyword>
<keyword evidence="13" id="KW-1185">Reference proteome</keyword>
<dbReference type="InterPro" id="IPR015500">
    <property type="entry name" value="Peptidase_S8_subtilisin-rel"/>
</dbReference>
<dbReference type="InterPro" id="IPR045051">
    <property type="entry name" value="SBT"/>
</dbReference>
<keyword evidence="3 8" id="KW-0732">Signal</keyword>
<feature type="domain" description="Peptidase S8/S53" evidence="9">
    <location>
        <begin position="143"/>
        <end position="595"/>
    </location>
</feature>
<evidence type="ECO:0000313" key="13">
    <source>
        <dbReference type="Proteomes" id="UP000822688"/>
    </source>
</evidence>
<dbReference type="SUPFAM" id="SSF52743">
    <property type="entry name" value="Subtilisin-like"/>
    <property type="match status" value="1"/>
</dbReference>
<proteinExistence type="inferred from homology"/>
<keyword evidence="4 7" id="KW-0378">Hydrolase</keyword>
<dbReference type="InterPro" id="IPR036852">
    <property type="entry name" value="Peptidase_S8/S53_dom_sf"/>
</dbReference>
<dbReference type="CDD" id="cd04852">
    <property type="entry name" value="Peptidases_S8_3"/>
    <property type="match status" value="1"/>
</dbReference>